<name>A0ABD1L4H9_9FABA</name>
<protein>
    <submittedName>
        <fullName evidence="1">Uncharacterized protein</fullName>
    </submittedName>
</protein>
<evidence type="ECO:0000313" key="1">
    <source>
        <dbReference type="EMBL" id="KAL2318404.1"/>
    </source>
</evidence>
<dbReference type="EMBL" id="JBGMDY010000011">
    <property type="protein sequence ID" value="KAL2318404.1"/>
    <property type="molecule type" value="Genomic_DNA"/>
</dbReference>
<keyword evidence="2" id="KW-1185">Reference proteome</keyword>
<sequence>MGKSWVAKLHHMQDFERLRDLKMLHASDKLSLRYLGDDMVLLSGLEEDEIPQGEEEGVGWSGRSDPVIIIREMGRG</sequence>
<comment type="caution">
    <text evidence="1">The sequence shown here is derived from an EMBL/GenBank/DDBJ whole genome shotgun (WGS) entry which is preliminary data.</text>
</comment>
<dbReference type="AlphaFoldDB" id="A0ABD1L4H9"/>
<accession>A0ABD1L4H9</accession>
<gene>
    <name evidence="1" type="ORF">Fmac_032280</name>
</gene>
<proteinExistence type="predicted"/>
<reference evidence="1 2" key="1">
    <citation type="submission" date="2024-08" db="EMBL/GenBank/DDBJ databases">
        <title>Insights into the chromosomal genome structure of Flemingia macrophylla.</title>
        <authorList>
            <person name="Ding Y."/>
            <person name="Zhao Y."/>
            <person name="Bi W."/>
            <person name="Wu M."/>
            <person name="Zhao G."/>
            <person name="Gong Y."/>
            <person name="Li W."/>
            <person name="Zhang P."/>
        </authorList>
    </citation>
    <scope>NUCLEOTIDE SEQUENCE [LARGE SCALE GENOMIC DNA]</scope>
    <source>
        <strain evidence="1">DYQJB</strain>
        <tissue evidence="1">Leaf</tissue>
    </source>
</reference>
<dbReference type="Proteomes" id="UP001603857">
    <property type="component" value="Unassembled WGS sequence"/>
</dbReference>
<evidence type="ECO:0000313" key="2">
    <source>
        <dbReference type="Proteomes" id="UP001603857"/>
    </source>
</evidence>
<organism evidence="1 2">
    <name type="scientific">Flemingia macrophylla</name>
    <dbReference type="NCBI Taxonomy" id="520843"/>
    <lineage>
        <taxon>Eukaryota</taxon>
        <taxon>Viridiplantae</taxon>
        <taxon>Streptophyta</taxon>
        <taxon>Embryophyta</taxon>
        <taxon>Tracheophyta</taxon>
        <taxon>Spermatophyta</taxon>
        <taxon>Magnoliopsida</taxon>
        <taxon>eudicotyledons</taxon>
        <taxon>Gunneridae</taxon>
        <taxon>Pentapetalae</taxon>
        <taxon>rosids</taxon>
        <taxon>fabids</taxon>
        <taxon>Fabales</taxon>
        <taxon>Fabaceae</taxon>
        <taxon>Papilionoideae</taxon>
        <taxon>50 kb inversion clade</taxon>
        <taxon>NPAAA clade</taxon>
        <taxon>indigoferoid/millettioid clade</taxon>
        <taxon>Phaseoleae</taxon>
        <taxon>Flemingia</taxon>
    </lineage>
</organism>